<dbReference type="InterPro" id="IPR002350">
    <property type="entry name" value="Kazal_dom"/>
</dbReference>
<dbReference type="GO" id="GO:0005886">
    <property type="term" value="C:plasma membrane"/>
    <property type="evidence" value="ECO:0007669"/>
    <property type="project" value="TreeGrafter"/>
</dbReference>
<name>A0A7D9DV95_PARCT</name>
<reference evidence="3" key="1">
    <citation type="submission" date="2020-04" db="EMBL/GenBank/DDBJ databases">
        <authorList>
            <person name="Alioto T."/>
            <person name="Alioto T."/>
            <person name="Gomez Garrido J."/>
        </authorList>
    </citation>
    <scope>NUCLEOTIDE SEQUENCE</scope>
    <source>
        <strain evidence="3">A484AB</strain>
    </source>
</reference>
<evidence type="ECO:0000256" key="1">
    <source>
        <dbReference type="ARBA" id="ARBA00022690"/>
    </source>
</evidence>
<dbReference type="OrthoDB" id="5959272at2759"/>
<evidence type="ECO:0000313" key="3">
    <source>
        <dbReference type="EMBL" id="CAB3994271.1"/>
    </source>
</evidence>
<dbReference type="PROSITE" id="PS01208">
    <property type="entry name" value="VWFC_1"/>
    <property type="match status" value="3"/>
</dbReference>
<dbReference type="Gene3D" id="4.10.410.10">
    <property type="entry name" value="Pancreatic trypsin inhibitor Kunitz domain"/>
    <property type="match status" value="1"/>
</dbReference>
<keyword evidence="1" id="KW-0646">Protease inhibitor</keyword>
<dbReference type="InterPro" id="IPR002223">
    <property type="entry name" value="Kunitz_BPTI"/>
</dbReference>
<dbReference type="Gene3D" id="6.20.200.20">
    <property type="match status" value="3"/>
</dbReference>
<accession>A0A7D9DV95</accession>
<dbReference type="Proteomes" id="UP001152795">
    <property type="component" value="Unassembled WGS sequence"/>
</dbReference>
<dbReference type="AlphaFoldDB" id="A0A7D9DV95"/>
<dbReference type="PROSITE" id="PS50184">
    <property type="entry name" value="VWFC_2"/>
    <property type="match status" value="3"/>
</dbReference>
<dbReference type="EMBL" id="CACRXK020002429">
    <property type="protein sequence ID" value="CAB3994271.1"/>
    <property type="molecule type" value="Genomic_DNA"/>
</dbReference>
<keyword evidence="2" id="KW-0722">Serine protease inhibitor</keyword>
<organism evidence="3 4">
    <name type="scientific">Paramuricea clavata</name>
    <name type="common">Red gorgonian</name>
    <name type="synonym">Violescent sea-whip</name>
    <dbReference type="NCBI Taxonomy" id="317549"/>
    <lineage>
        <taxon>Eukaryota</taxon>
        <taxon>Metazoa</taxon>
        <taxon>Cnidaria</taxon>
        <taxon>Anthozoa</taxon>
        <taxon>Octocorallia</taxon>
        <taxon>Malacalcyonacea</taxon>
        <taxon>Plexauridae</taxon>
        <taxon>Paramuricea</taxon>
    </lineage>
</organism>
<dbReference type="SUPFAM" id="SSF57362">
    <property type="entry name" value="BPTI-like"/>
    <property type="match status" value="1"/>
</dbReference>
<dbReference type="Pfam" id="PF23334">
    <property type="entry name" value="VWC2L_2nd"/>
    <property type="match status" value="3"/>
</dbReference>
<dbReference type="SMART" id="SM00131">
    <property type="entry name" value="KU"/>
    <property type="match status" value="1"/>
</dbReference>
<sequence length="759" mass="86623">KCKIKRHGRPVCICPRRCGKARFPVCGLLNGKQYKNKCRLQREECLTETEIGLVTGECKKCAYKGEEFKFGETRPDAKPCETCICHHGLWKCDIKPSCFLNNLPIRSDDLSCLVSHDGKNHVLPCPIGFSCRVPHSDDLHDSFRVGACKPNNKVKKPKTDVPLLELQLGKNRIFESEEEKLLEDRLGERRMPAELEYKEILVFTEMKTTSAVRPTSAPTVHLKNDQEQNAGLMRHVCLAYPDKRSCSTQTSIRWFYNATTRSCVQFTYGGCGGNFNNFLSEEKCQEVCQSDLHPTVWQIPPTQPSPMYVSTQTLDDHGVPGKLLDMCHDMKSGMSYRNGEKWHVDACTSCSCVSGRALCVAATCPITCLNPVHVEGKCCPICKFDENEEIIVDGGDTRCKDSETELWYHSGESWDRYNCTKCVCFEGEISCMASVCSKPLCPNPIKKDGVCCPVCSEVYEQVTQPTKGENNVECKNLITGKVYLPGEGWNINDCVSCFCNNNGQQVCHETKCSVSKCKNPVHLQGRCCPVCPEVFHSACIYDDHQYFQGDFMLLRDMCTLCKCNGNMWNCTKKHCNKTAKYTFVSPYTLKPTAPYKNEQDTTADSGFYMSTKMMENIPTDDDTEKSEDYIMEDPVRMTRRYMKKVFPIIPTPDNAKEKRNSHTEKEKLIAIMLNYRPTTAPITSAGRQRHLDNEHHNIFDHDYIDWVNLQPTEKSIEQTTLPWTYNFNHKMWSNWDEPEYIDVPDEKTDSVDVYDRKWL</sequence>
<dbReference type="PRINTS" id="PR00759">
    <property type="entry name" value="BASICPTASE"/>
</dbReference>
<dbReference type="PROSITE" id="PS51465">
    <property type="entry name" value="KAZAL_2"/>
    <property type="match status" value="1"/>
</dbReference>
<dbReference type="GO" id="GO:0004867">
    <property type="term" value="F:serine-type endopeptidase inhibitor activity"/>
    <property type="evidence" value="ECO:0007669"/>
    <property type="project" value="UniProtKB-KW"/>
</dbReference>
<dbReference type="InterPro" id="IPR020901">
    <property type="entry name" value="Prtase_inh_Kunz-CS"/>
</dbReference>
<dbReference type="InterPro" id="IPR036880">
    <property type="entry name" value="Kunitz_BPTI_sf"/>
</dbReference>
<comment type="caution">
    <text evidence="3">The sequence shown here is derived from an EMBL/GenBank/DDBJ whole genome shotgun (WGS) entry which is preliminary data.</text>
</comment>
<dbReference type="InterPro" id="IPR052624">
    <property type="entry name" value="CRIM1"/>
</dbReference>
<feature type="non-terminal residue" evidence="3">
    <location>
        <position position="759"/>
    </location>
</feature>
<dbReference type="PROSITE" id="PS50279">
    <property type="entry name" value="BPTI_KUNITZ_2"/>
    <property type="match status" value="1"/>
</dbReference>
<dbReference type="PROSITE" id="PS00280">
    <property type="entry name" value="BPTI_KUNITZ_1"/>
    <property type="match status" value="1"/>
</dbReference>
<dbReference type="PANTHER" id="PTHR46439:SF1">
    <property type="entry name" value="CYSTEINE-RICH MOTOR NEURON 1 PROTEIN"/>
    <property type="match status" value="1"/>
</dbReference>
<dbReference type="Gene3D" id="3.30.60.30">
    <property type="match status" value="1"/>
</dbReference>
<keyword evidence="4" id="KW-1185">Reference proteome</keyword>
<dbReference type="SUPFAM" id="SSF57603">
    <property type="entry name" value="FnI-like domain"/>
    <property type="match status" value="5"/>
</dbReference>
<evidence type="ECO:0000256" key="2">
    <source>
        <dbReference type="ARBA" id="ARBA00022900"/>
    </source>
</evidence>
<gene>
    <name evidence="3" type="ORF">PACLA_8A078699</name>
</gene>
<dbReference type="Pfam" id="PF00014">
    <property type="entry name" value="Kunitz_BPTI"/>
    <property type="match status" value="1"/>
</dbReference>
<protein>
    <submittedName>
        <fullName evidence="3">Cysteine-rich motor neuron 1</fullName>
    </submittedName>
</protein>
<dbReference type="SMART" id="SM00214">
    <property type="entry name" value="VWC"/>
    <property type="match status" value="3"/>
</dbReference>
<proteinExistence type="predicted"/>
<dbReference type="CDD" id="cd00109">
    <property type="entry name" value="Kunitz-type"/>
    <property type="match status" value="1"/>
</dbReference>
<dbReference type="SUPFAM" id="SSF100895">
    <property type="entry name" value="Kazal-type serine protease inhibitors"/>
    <property type="match status" value="1"/>
</dbReference>
<dbReference type="InterPro" id="IPR001007">
    <property type="entry name" value="VWF_dom"/>
</dbReference>
<dbReference type="PANTHER" id="PTHR46439">
    <property type="entry name" value="CYSTEINE-RICH MOTOR NEURON 1 PROTEIN"/>
    <property type="match status" value="1"/>
</dbReference>
<evidence type="ECO:0000313" key="4">
    <source>
        <dbReference type="Proteomes" id="UP001152795"/>
    </source>
</evidence>
<dbReference type="InterPro" id="IPR036058">
    <property type="entry name" value="Kazal_dom_sf"/>
</dbReference>